<proteinExistence type="inferred from homology"/>
<dbReference type="PANTHER" id="PTHR14234">
    <property type="entry name" value="RIM BINDING PROTEIN-RELATED"/>
    <property type="match status" value="1"/>
</dbReference>
<dbReference type="Pfam" id="PF14604">
    <property type="entry name" value="SH3_9"/>
    <property type="match status" value="1"/>
</dbReference>
<dbReference type="InterPro" id="IPR040325">
    <property type="entry name" value="RIMBP1/2/3"/>
</dbReference>
<protein>
    <submittedName>
        <fullName evidence="4">RIMBP2</fullName>
    </submittedName>
</protein>
<dbReference type="InterPro" id="IPR057884">
    <property type="entry name" value="FN3_RIM-BP1/2/3"/>
</dbReference>
<dbReference type="SUPFAM" id="SSF50044">
    <property type="entry name" value="SH3-domain"/>
    <property type="match status" value="3"/>
</dbReference>
<dbReference type="SMART" id="SM00326">
    <property type="entry name" value="SH3"/>
    <property type="match status" value="3"/>
</dbReference>
<comment type="similarity">
    <text evidence="1">Belongs to the RIMBP family.</text>
</comment>
<accession>A0A7R8CIC4</accession>
<dbReference type="CDD" id="cd12012">
    <property type="entry name" value="SH3_RIM-BP_2"/>
    <property type="match status" value="1"/>
</dbReference>
<dbReference type="GO" id="GO:0045202">
    <property type="term" value="C:synapse"/>
    <property type="evidence" value="ECO:0007669"/>
    <property type="project" value="GOC"/>
</dbReference>
<evidence type="ECO:0000256" key="2">
    <source>
        <dbReference type="ARBA" id="ARBA00022443"/>
    </source>
</evidence>
<dbReference type="PROSITE" id="PS50853">
    <property type="entry name" value="FN3"/>
    <property type="match status" value="1"/>
</dbReference>
<dbReference type="InterPro" id="IPR013783">
    <property type="entry name" value="Ig-like_fold"/>
</dbReference>
<dbReference type="SMART" id="SM00060">
    <property type="entry name" value="FN3"/>
    <property type="match status" value="3"/>
</dbReference>
<evidence type="ECO:0000256" key="3">
    <source>
        <dbReference type="ARBA" id="ARBA00022737"/>
    </source>
</evidence>
<dbReference type="PROSITE" id="PS50002">
    <property type="entry name" value="SH3"/>
    <property type="match status" value="2"/>
</dbReference>
<name>A0A7R8CIC4_LEPSM</name>
<dbReference type="Pfam" id="PF07653">
    <property type="entry name" value="SH3_2"/>
    <property type="match status" value="1"/>
</dbReference>
<dbReference type="InterPro" id="IPR035753">
    <property type="entry name" value="RIM-BP_SH3_2"/>
</dbReference>
<dbReference type="Gene3D" id="2.60.40.10">
    <property type="entry name" value="Immunoglobulins"/>
    <property type="match status" value="3"/>
</dbReference>
<dbReference type="CDD" id="cd00063">
    <property type="entry name" value="FN3"/>
    <property type="match status" value="2"/>
</dbReference>
<keyword evidence="5" id="KW-1185">Reference proteome</keyword>
<dbReference type="AlphaFoldDB" id="A0A7R8CIC4"/>
<dbReference type="SUPFAM" id="SSF49265">
    <property type="entry name" value="Fibronectin type III"/>
    <property type="match status" value="1"/>
</dbReference>
<evidence type="ECO:0000256" key="1">
    <source>
        <dbReference type="ARBA" id="ARBA00010749"/>
    </source>
</evidence>
<dbReference type="Proteomes" id="UP000675881">
    <property type="component" value="Chromosome 13"/>
</dbReference>
<dbReference type="InterPro" id="IPR001452">
    <property type="entry name" value="SH3_domain"/>
</dbReference>
<evidence type="ECO:0000313" key="5">
    <source>
        <dbReference type="Proteomes" id="UP000675881"/>
    </source>
</evidence>
<sequence length="1009" mass="112301">MHLESTQNQISSRLKTVRVDPLKELQQDELDEVANLQSQLREIDKKIELENVNYEELMLELAMLKKTGQQSSFQTVLQPTQSNHQTVSVEIHQQDKDAANNNFEDTDNYRILSSIVKTSSDGNILGSALSASSSLIGGRGGLLSGNNKLYNASECGDNLEFVRRISQSDTRLNGKLDGYPSDLNLINDGNYGFITTSADENSLVSTALNSPQIPKYLIDHHHPSQNYGTGSFNRFADVLAMAYNTGISDPFMFQNFNAPQSISEPTVDMLEIPGKGRCYVYNARYNYDPFQQSLNENPEHELYLFGGDYVLVWGDIDEDGFLEGELLDGRKGLSFLGLNDPTMEDVYETTVPQDLPLDFGGGNTTTSPEIDMSWQRPFEEDNHLLNATYLSPEVEVNCHIDDFTMKGDIDVVTNESPTREENAGGTIPAPRQLTLERQLNKSILIGWTAPDCPNGVIEMYHVYVDGFLRTTVRAMDKTRALVEGVDSARPHRISVRSVTVNRRTSKDAACTMIIGKDAPLGPSCVKASNITSTSSVISWLPSNIRTVRPGVYKHTITGLTPNTTYRVTVRAKNIKASPYVDEKSLVRLLEKLSAHTEFRTLAKGLPDPPMDVRVDGGPQDGTILVTWIPVTLNVSTTSGTATKAMPVTGYAVFADGKRVTDVDSPTSDHALVDLGCIGHFNPKFITVRSKSRDLLSNDSTAVPIQQKTGKKGQRITDIRGGRYTQGGVRTMGRTGRGRFRGVRDATGQLVIEHDEDNLSDKELYARNIPAIEITKDSASEFDQYSDEDYDRERRFHGRHHHGNMRRRRQHGHKESSRIFVALFDYDPPTMSPNPEACDEELPFREGQLIKVSSYDADGFYWGECGNKSGYVPCNMVSEVQVDDEKVAQELLKDDMSRGRGGRYSNRDRWELSPNVDSEVELSFYTGDVIYVYGEMDDDGFYLAELKGQRGLVPSNFLTDAPITEYDRGKRIGPGASGPPPPPRGPTKKESIRTAWNAVGRRFMMLSGKT</sequence>
<dbReference type="InterPro" id="IPR003961">
    <property type="entry name" value="FN3_dom"/>
</dbReference>
<keyword evidence="3" id="KW-0677">Repeat</keyword>
<gene>
    <name evidence="4" type="ORF">LSAA_3939</name>
</gene>
<dbReference type="PANTHER" id="PTHR14234:SF19">
    <property type="entry name" value="RIM-BINDING PROTEIN, ISOFORM F"/>
    <property type="match status" value="1"/>
</dbReference>
<dbReference type="Pfam" id="PF25523">
    <property type="entry name" value="Ig_RIMBP2"/>
    <property type="match status" value="1"/>
</dbReference>
<dbReference type="EMBL" id="HG994592">
    <property type="protein sequence ID" value="CAF2830344.1"/>
    <property type="molecule type" value="Genomic_DNA"/>
</dbReference>
<dbReference type="GO" id="GO:0007274">
    <property type="term" value="P:neuromuscular synaptic transmission"/>
    <property type="evidence" value="ECO:0007669"/>
    <property type="project" value="TreeGrafter"/>
</dbReference>
<organism evidence="4 5">
    <name type="scientific">Lepeophtheirus salmonis</name>
    <name type="common">Salmon louse</name>
    <name type="synonym">Caligus salmonis</name>
    <dbReference type="NCBI Taxonomy" id="72036"/>
    <lineage>
        <taxon>Eukaryota</taxon>
        <taxon>Metazoa</taxon>
        <taxon>Ecdysozoa</taxon>
        <taxon>Arthropoda</taxon>
        <taxon>Crustacea</taxon>
        <taxon>Multicrustacea</taxon>
        <taxon>Hexanauplia</taxon>
        <taxon>Copepoda</taxon>
        <taxon>Siphonostomatoida</taxon>
        <taxon>Caligidae</taxon>
        <taxon>Lepeophtheirus</taxon>
    </lineage>
</organism>
<reference evidence="4" key="1">
    <citation type="submission" date="2021-02" db="EMBL/GenBank/DDBJ databases">
        <authorList>
            <person name="Bekaert M."/>
        </authorList>
    </citation>
    <scope>NUCLEOTIDE SEQUENCE</scope>
    <source>
        <strain evidence="4">IoA-00</strain>
    </source>
</reference>
<dbReference type="FunFam" id="2.30.30.40:FF:000023">
    <property type="entry name" value="RIMS-binding protein 2 isoform F"/>
    <property type="match status" value="1"/>
</dbReference>
<dbReference type="OrthoDB" id="4158657at2759"/>
<dbReference type="InterPro" id="IPR036116">
    <property type="entry name" value="FN3_sf"/>
</dbReference>
<dbReference type="InterPro" id="IPR036028">
    <property type="entry name" value="SH3-like_dom_sf"/>
</dbReference>
<dbReference type="Gene3D" id="2.30.30.40">
    <property type="entry name" value="SH3 Domains"/>
    <property type="match status" value="3"/>
</dbReference>
<keyword evidence="2" id="KW-0728">SH3 domain</keyword>
<evidence type="ECO:0000313" key="4">
    <source>
        <dbReference type="EMBL" id="CAF2830344.1"/>
    </source>
</evidence>